<feature type="domain" description="GGDEF" evidence="1">
    <location>
        <begin position="161"/>
        <end position="308"/>
    </location>
</feature>
<dbReference type="NCBIfam" id="TIGR00254">
    <property type="entry name" value="GGDEF"/>
    <property type="match status" value="1"/>
</dbReference>
<comment type="caution">
    <text evidence="2">The sequence shown here is derived from an EMBL/GenBank/DDBJ whole genome shotgun (WGS) entry which is preliminary data.</text>
</comment>
<accession>A0A1F4XLW4</accession>
<dbReference type="PANTHER" id="PTHR45138">
    <property type="entry name" value="REGULATORY COMPONENTS OF SENSORY TRANSDUCTION SYSTEM"/>
    <property type="match status" value="1"/>
</dbReference>
<dbReference type="GO" id="GO:0052621">
    <property type="term" value="F:diguanylate cyclase activity"/>
    <property type="evidence" value="ECO:0007669"/>
    <property type="project" value="TreeGrafter"/>
</dbReference>
<dbReference type="EMBL" id="MEWS01000015">
    <property type="protein sequence ID" value="OGC82598.1"/>
    <property type="molecule type" value="Genomic_DNA"/>
</dbReference>
<dbReference type="GO" id="GO:1902201">
    <property type="term" value="P:negative regulation of bacterial-type flagellum-dependent cell motility"/>
    <property type="evidence" value="ECO:0007669"/>
    <property type="project" value="TreeGrafter"/>
</dbReference>
<dbReference type="Proteomes" id="UP000177521">
    <property type="component" value="Unassembled WGS sequence"/>
</dbReference>
<dbReference type="SMART" id="SM00267">
    <property type="entry name" value="GGDEF"/>
    <property type="match status" value="1"/>
</dbReference>
<evidence type="ECO:0000259" key="1">
    <source>
        <dbReference type="PROSITE" id="PS50887"/>
    </source>
</evidence>
<dbReference type="Pfam" id="PF00990">
    <property type="entry name" value="GGDEF"/>
    <property type="match status" value="1"/>
</dbReference>
<evidence type="ECO:0000313" key="3">
    <source>
        <dbReference type="Proteomes" id="UP000177521"/>
    </source>
</evidence>
<dbReference type="CDD" id="cd01949">
    <property type="entry name" value="GGDEF"/>
    <property type="match status" value="1"/>
</dbReference>
<dbReference type="SUPFAM" id="SSF55073">
    <property type="entry name" value="Nucleotide cyclase"/>
    <property type="match status" value="1"/>
</dbReference>
<dbReference type="InterPro" id="IPR000160">
    <property type="entry name" value="GGDEF_dom"/>
</dbReference>
<dbReference type="AlphaFoldDB" id="A0A1F4XLW4"/>
<dbReference type="GO" id="GO:0005886">
    <property type="term" value="C:plasma membrane"/>
    <property type="evidence" value="ECO:0007669"/>
    <property type="project" value="TreeGrafter"/>
</dbReference>
<proteinExistence type="predicted"/>
<organism evidence="2 3">
    <name type="scientific">Candidatus Abawacabacteria bacterium RIFCSPHIGHO2_01_FULL_46_8</name>
    <dbReference type="NCBI Taxonomy" id="1817815"/>
    <lineage>
        <taxon>Bacteria</taxon>
        <taxon>Candidatus Abawacaibacteriota</taxon>
    </lineage>
</organism>
<reference evidence="2 3" key="1">
    <citation type="journal article" date="2016" name="Nat. Commun.">
        <title>Thousands of microbial genomes shed light on interconnected biogeochemical processes in an aquifer system.</title>
        <authorList>
            <person name="Anantharaman K."/>
            <person name="Brown C.T."/>
            <person name="Hug L.A."/>
            <person name="Sharon I."/>
            <person name="Castelle C.J."/>
            <person name="Probst A.J."/>
            <person name="Thomas B.C."/>
            <person name="Singh A."/>
            <person name="Wilkins M.J."/>
            <person name="Karaoz U."/>
            <person name="Brodie E.L."/>
            <person name="Williams K.H."/>
            <person name="Hubbard S.S."/>
            <person name="Banfield J.F."/>
        </authorList>
    </citation>
    <scope>NUCLEOTIDE SEQUENCE [LARGE SCALE GENOMIC DNA]</scope>
</reference>
<dbReference type="Gene3D" id="3.30.70.270">
    <property type="match status" value="1"/>
</dbReference>
<dbReference type="PANTHER" id="PTHR45138:SF9">
    <property type="entry name" value="DIGUANYLATE CYCLASE DGCM-RELATED"/>
    <property type="match status" value="1"/>
</dbReference>
<protein>
    <recommendedName>
        <fullName evidence="1">GGDEF domain-containing protein</fullName>
    </recommendedName>
</protein>
<gene>
    <name evidence="2" type="ORF">A2788_00125</name>
</gene>
<name>A0A1F4XLW4_9BACT</name>
<dbReference type="FunFam" id="3.30.70.270:FF:000001">
    <property type="entry name" value="Diguanylate cyclase domain protein"/>
    <property type="match status" value="1"/>
</dbReference>
<dbReference type="GO" id="GO:0043709">
    <property type="term" value="P:cell adhesion involved in single-species biofilm formation"/>
    <property type="evidence" value="ECO:0007669"/>
    <property type="project" value="TreeGrafter"/>
</dbReference>
<evidence type="ECO:0000313" key="2">
    <source>
        <dbReference type="EMBL" id="OGC82598.1"/>
    </source>
</evidence>
<dbReference type="InterPro" id="IPR029787">
    <property type="entry name" value="Nucleotide_cyclase"/>
</dbReference>
<dbReference type="InterPro" id="IPR050469">
    <property type="entry name" value="Diguanylate_Cyclase"/>
</dbReference>
<dbReference type="InterPro" id="IPR043128">
    <property type="entry name" value="Rev_trsase/Diguanyl_cyclase"/>
</dbReference>
<dbReference type="PROSITE" id="PS50887">
    <property type="entry name" value="GGDEF"/>
    <property type="match status" value="1"/>
</dbReference>
<sequence length="310" mass="34513">MPLLEEPQLEAELAARQDVPEKLNKPEEPRVSLETIFEQSFGGVVNLAAIRGLSENASISAEDAALFSNFLEEIARELTETRAAEMAARTAEVEALEAGITASKESRRERIEAEKRAITDSLTGLYNRRFFEERLTSLKNKFERNLAGFPQKRATDKAKKTAFSLIMIDIDNFKAINDNYGHPAGDDVLANLGRLLKEKLSIRKPLDTIARYGGEELVILLDDTTIEEAEAVAERLRQLIAEHAITDKDGKTINNEEGQALKHITASIGVAQYNPQEMDNEGGLKLAADEALYHAKKHGRNQVSSWRNLQ</sequence>